<feature type="signal peptide" evidence="1">
    <location>
        <begin position="1"/>
        <end position="22"/>
    </location>
</feature>
<keyword evidence="1" id="KW-0732">Signal</keyword>
<dbReference type="InterPro" id="IPR021782">
    <property type="entry name" value="DUF3347"/>
</dbReference>
<organism evidence="3 4">
    <name type="scientific">Flavobacterium laiguense</name>
    <dbReference type="NCBI Taxonomy" id="2169409"/>
    <lineage>
        <taxon>Bacteria</taxon>
        <taxon>Pseudomonadati</taxon>
        <taxon>Bacteroidota</taxon>
        <taxon>Flavobacteriia</taxon>
        <taxon>Flavobacteriales</taxon>
        <taxon>Flavobacteriaceae</taxon>
        <taxon>Flavobacterium</taxon>
    </lineage>
</organism>
<evidence type="ECO:0000259" key="2">
    <source>
        <dbReference type="Pfam" id="PF11827"/>
    </source>
</evidence>
<protein>
    <submittedName>
        <fullName evidence="3">Mercury transporter</fullName>
    </submittedName>
</protein>
<evidence type="ECO:0000256" key="1">
    <source>
        <dbReference type="SAM" id="SignalP"/>
    </source>
</evidence>
<dbReference type="RefSeq" id="WP_116761333.1">
    <property type="nucleotide sequence ID" value="NZ_QCZH01000004.1"/>
</dbReference>
<comment type="caution">
    <text evidence="3">The sequence shown here is derived from an EMBL/GenBank/DDBJ whole genome shotgun (WGS) entry which is preliminary data.</text>
</comment>
<dbReference type="EMBL" id="QCZH01000004">
    <property type="protein sequence ID" value="PWA10114.1"/>
    <property type="molecule type" value="Genomic_DNA"/>
</dbReference>
<dbReference type="Gene3D" id="3.30.70.100">
    <property type="match status" value="1"/>
</dbReference>
<dbReference type="AlphaFoldDB" id="A0A2U1JYT5"/>
<dbReference type="InterPro" id="IPR036163">
    <property type="entry name" value="HMA_dom_sf"/>
</dbReference>
<evidence type="ECO:0000313" key="3">
    <source>
        <dbReference type="EMBL" id="PWA10114.1"/>
    </source>
</evidence>
<dbReference type="SUPFAM" id="SSF55008">
    <property type="entry name" value="HMA, heavy metal-associated domain"/>
    <property type="match status" value="1"/>
</dbReference>
<reference evidence="3 4" key="1">
    <citation type="submission" date="2018-04" db="EMBL/GenBank/DDBJ databases">
        <title>Flavobacterium sp. nov., isolated from glacier ice.</title>
        <authorList>
            <person name="Liu Q."/>
            <person name="Xin Y.-H."/>
        </authorList>
    </citation>
    <scope>NUCLEOTIDE SEQUENCE [LARGE SCALE GENOMIC DNA]</scope>
    <source>
        <strain evidence="3 4">LB2P30</strain>
    </source>
</reference>
<feature type="chain" id="PRO_5015464814" evidence="1">
    <location>
        <begin position="23"/>
        <end position="278"/>
    </location>
</feature>
<keyword evidence="4" id="KW-1185">Reference proteome</keyword>
<dbReference type="Proteomes" id="UP000245618">
    <property type="component" value="Unassembled WGS sequence"/>
</dbReference>
<feature type="domain" description="DUF3347" evidence="2">
    <location>
        <begin position="146"/>
        <end position="236"/>
    </location>
</feature>
<evidence type="ECO:0000313" key="4">
    <source>
        <dbReference type="Proteomes" id="UP000245618"/>
    </source>
</evidence>
<accession>A0A2U1JYT5</accession>
<sequence length="278" mass="31313">MNSLKKIMMVALTVLAITQSNAQINNAKIETVKIYGNCGMCKSKIDKAGSQKNIAEVVWNKDTKMATLTYDSKKTNQEEILKKIALAGYDSDFFLAPEKAYSSLNGCCQYDREAKVEIQAELKNEVAIENISTVSVNQETNQLQSVFDNYFLLKDALVKTDGKTASEKSTALLSSIAAVKMETLKVEEHMAWMKVFKDLTANTKSVSETQDVEKQRDVFNSLSQEVYELIKVSKPKEVVYYQYCPMKKMNWLSKENTIKNPYYGSQMLSCGSVVETIK</sequence>
<proteinExistence type="predicted"/>
<dbReference type="OrthoDB" id="5513217at2"/>
<gene>
    <name evidence="3" type="ORF">DB891_05285</name>
</gene>
<name>A0A2U1JYT5_9FLAO</name>
<dbReference type="GO" id="GO:0046872">
    <property type="term" value="F:metal ion binding"/>
    <property type="evidence" value="ECO:0007669"/>
    <property type="project" value="InterPro"/>
</dbReference>
<dbReference type="Pfam" id="PF11827">
    <property type="entry name" value="DUF3347"/>
    <property type="match status" value="1"/>
</dbReference>